<protein>
    <submittedName>
        <fullName evidence="2">Uncharacterized protein</fullName>
    </submittedName>
</protein>
<gene>
    <name evidence="2" type="ORF">JO391_03810</name>
</gene>
<accession>A0A8G0ZV42</accession>
<keyword evidence="1" id="KW-1133">Transmembrane helix</keyword>
<keyword evidence="3" id="KW-1185">Reference proteome</keyword>
<proteinExistence type="predicted"/>
<sequence length="109" mass="11996">MPKLIRLYIQSILIGFALSAVFLAMMMWQDVAGLRHLILGSNMGWLAALMVIVFNGIVFSGAQFAIAIMRMAESDEGPRGGRRVRVTDELVPVAQEAVARKGLVGPRRR</sequence>
<name>A0A8G0ZV42_9RHOB</name>
<evidence type="ECO:0000313" key="3">
    <source>
        <dbReference type="Proteomes" id="UP000826300"/>
    </source>
</evidence>
<dbReference type="EMBL" id="CP069370">
    <property type="protein sequence ID" value="QYZ70652.1"/>
    <property type="molecule type" value="Genomic_DNA"/>
</dbReference>
<reference evidence="2" key="1">
    <citation type="submission" date="2021-02" db="EMBL/GenBank/DDBJ databases">
        <title>Rhodobacter shimadae sp. nov., an aerobic anoxygenic phototrophic bacterium isolated from a hot spring.</title>
        <authorList>
            <person name="Muramatsu S."/>
            <person name="Haruta S."/>
            <person name="Hirose S."/>
            <person name="Hanada S."/>
        </authorList>
    </citation>
    <scope>NUCLEOTIDE SEQUENCE</scope>
    <source>
        <strain evidence="2">N10</strain>
    </source>
</reference>
<keyword evidence="1" id="KW-0812">Transmembrane</keyword>
<keyword evidence="1" id="KW-0472">Membrane</keyword>
<dbReference type="Proteomes" id="UP000826300">
    <property type="component" value="Chromosome"/>
</dbReference>
<dbReference type="RefSeq" id="WP_220662869.1">
    <property type="nucleotide sequence ID" value="NZ_CP069370.1"/>
</dbReference>
<evidence type="ECO:0000256" key="1">
    <source>
        <dbReference type="SAM" id="Phobius"/>
    </source>
</evidence>
<dbReference type="AlphaFoldDB" id="A0A8G0ZV42"/>
<evidence type="ECO:0000313" key="2">
    <source>
        <dbReference type="EMBL" id="QYZ70652.1"/>
    </source>
</evidence>
<feature type="transmembrane region" description="Helical" evidence="1">
    <location>
        <begin position="48"/>
        <end position="69"/>
    </location>
</feature>
<organism evidence="2 3">
    <name type="scientific">Neotabrizicola shimadae</name>
    <dbReference type="NCBI Taxonomy" id="2807096"/>
    <lineage>
        <taxon>Bacteria</taxon>
        <taxon>Pseudomonadati</taxon>
        <taxon>Pseudomonadota</taxon>
        <taxon>Alphaproteobacteria</taxon>
        <taxon>Rhodobacterales</taxon>
        <taxon>Paracoccaceae</taxon>
        <taxon>Neotabrizicola</taxon>
    </lineage>
</organism>
<dbReference type="KEGG" id="nsm:JO391_03810"/>
<feature type="transmembrane region" description="Helical" evidence="1">
    <location>
        <begin position="7"/>
        <end position="28"/>
    </location>
</feature>